<name>A0AAV5HR70_9ROSI</name>
<dbReference type="SUPFAM" id="SSF57756">
    <property type="entry name" value="Retrovirus zinc finger-like domains"/>
    <property type="match status" value="1"/>
</dbReference>
<dbReference type="AlphaFoldDB" id="A0AAV5HR70"/>
<reference evidence="3 5" key="1">
    <citation type="journal article" date="2021" name="Commun. Biol.">
        <title>The genome of Shorea leprosula (Dipterocarpaceae) highlights the ecological relevance of drought in aseasonal tropical rainforests.</title>
        <authorList>
            <person name="Ng K.K.S."/>
            <person name="Kobayashi M.J."/>
            <person name="Fawcett J.A."/>
            <person name="Hatakeyama M."/>
            <person name="Paape T."/>
            <person name="Ng C.H."/>
            <person name="Ang C.C."/>
            <person name="Tnah L.H."/>
            <person name="Lee C.T."/>
            <person name="Nishiyama T."/>
            <person name="Sese J."/>
            <person name="O'Brien M.J."/>
            <person name="Copetti D."/>
            <person name="Mohd Noor M.I."/>
            <person name="Ong R.C."/>
            <person name="Putra M."/>
            <person name="Sireger I.Z."/>
            <person name="Indrioko S."/>
            <person name="Kosugi Y."/>
            <person name="Izuno A."/>
            <person name="Isagi Y."/>
            <person name="Lee S.L."/>
            <person name="Shimizu K.K."/>
        </authorList>
    </citation>
    <scope>NUCLEOTIDE SEQUENCE [LARGE SCALE GENOMIC DNA]</scope>
    <source>
        <strain evidence="3">214</strain>
    </source>
</reference>
<dbReference type="PROSITE" id="PS50158">
    <property type="entry name" value="ZF_CCHC"/>
    <property type="match status" value="1"/>
</dbReference>
<keyword evidence="1" id="KW-0863">Zinc-finger</keyword>
<sequence>MADGGKLQGELAQGGVLESHEDGVQVQSANLQTETKFANARKGKVPEVGFSSEGRIPEHKRPWKEQRWRNILTKDELTARCTRCQEIGHRCMHCPYPICYLKVPNAKKKGPGSLRGVVIKGIPGNNRCARCGRFGHNKRNCHGPINF</sequence>
<dbReference type="EMBL" id="BPVZ01000002">
    <property type="protein sequence ID" value="GKU88232.1"/>
    <property type="molecule type" value="Genomic_DNA"/>
</dbReference>
<proteinExistence type="predicted"/>
<dbReference type="EMBL" id="BPVZ01000002">
    <property type="protein sequence ID" value="GKU88244.1"/>
    <property type="molecule type" value="Genomic_DNA"/>
</dbReference>
<organism evidence="3 5">
    <name type="scientific">Rubroshorea leprosula</name>
    <dbReference type="NCBI Taxonomy" id="152421"/>
    <lineage>
        <taxon>Eukaryota</taxon>
        <taxon>Viridiplantae</taxon>
        <taxon>Streptophyta</taxon>
        <taxon>Embryophyta</taxon>
        <taxon>Tracheophyta</taxon>
        <taxon>Spermatophyta</taxon>
        <taxon>Magnoliopsida</taxon>
        <taxon>eudicotyledons</taxon>
        <taxon>Gunneridae</taxon>
        <taxon>Pentapetalae</taxon>
        <taxon>rosids</taxon>
        <taxon>malvids</taxon>
        <taxon>Malvales</taxon>
        <taxon>Dipterocarpaceae</taxon>
        <taxon>Rubroshorea</taxon>
    </lineage>
</organism>
<evidence type="ECO:0000313" key="4">
    <source>
        <dbReference type="EMBL" id="GKU88244.1"/>
    </source>
</evidence>
<comment type="caution">
    <text evidence="3">The sequence shown here is derived from an EMBL/GenBank/DDBJ whole genome shotgun (WGS) entry which is preliminary data.</text>
</comment>
<evidence type="ECO:0000256" key="1">
    <source>
        <dbReference type="PROSITE-ProRule" id="PRU00047"/>
    </source>
</evidence>
<protein>
    <recommendedName>
        <fullName evidence="2">CCHC-type domain-containing protein</fullName>
    </recommendedName>
</protein>
<evidence type="ECO:0000259" key="2">
    <source>
        <dbReference type="PROSITE" id="PS50158"/>
    </source>
</evidence>
<keyword evidence="1" id="KW-0479">Metal-binding</keyword>
<accession>A0AAV5HR70</accession>
<dbReference type="GO" id="GO:0008270">
    <property type="term" value="F:zinc ion binding"/>
    <property type="evidence" value="ECO:0007669"/>
    <property type="project" value="UniProtKB-KW"/>
</dbReference>
<evidence type="ECO:0000313" key="5">
    <source>
        <dbReference type="Proteomes" id="UP001054252"/>
    </source>
</evidence>
<keyword evidence="5" id="KW-1185">Reference proteome</keyword>
<evidence type="ECO:0000313" key="3">
    <source>
        <dbReference type="EMBL" id="GKU88232.1"/>
    </source>
</evidence>
<gene>
    <name evidence="3" type="ORF">SLEP1_g2520</name>
    <name evidence="4" type="ORF">SLEP1_g2530</name>
</gene>
<feature type="domain" description="CCHC-type" evidence="2">
    <location>
        <begin position="127"/>
        <end position="141"/>
    </location>
</feature>
<keyword evidence="1" id="KW-0862">Zinc</keyword>
<dbReference type="InterPro" id="IPR001878">
    <property type="entry name" value="Znf_CCHC"/>
</dbReference>
<dbReference type="InterPro" id="IPR036875">
    <property type="entry name" value="Znf_CCHC_sf"/>
</dbReference>
<dbReference type="GO" id="GO:0003676">
    <property type="term" value="F:nucleic acid binding"/>
    <property type="evidence" value="ECO:0007669"/>
    <property type="project" value="InterPro"/>
</dbReference>
<dbReference type="Proteomes" id="UP001054252">
    <property type="component" value="Unassembled WGS sequence"/>
</dbReference>